<dbReference type="PANTHER" id="PTHR48090:SF7">
    <property type="entry name" value="RFBJ PROTEIN"/>
    <property type="match status" value="1"/>
</dbReference>
<gene>
    <name evidence="2" type="ORF">C4520_06185</name>
</gene>
<evidence type="ECO:0000313" key="2">
    <source>
        <dbReference type="EMBL" id="RJP23539.1"/>
    </source>
</evidence>
<dbReference type="AlphaFoldDB" id="A0A3A4NXE9"/>
<dbReference type="CDD" id="cd04179">
    <property type="entry name" value="DPM_DPG-synthase_like"/>
    <property type="match status" value="1"/>
</dbReference>
<dbReference type="InterPro" id="IPR050256">
    <property type="entry name" value="Glycosyltransferase_2"/>
</dbReference>
<dbReference type="InterPro" id="IPR029044">
    <property type="entry name" value="Nucleotide-diphossugar_trans"/>
</dbReference>
<dbReference type="SUPFAM" id="SSF53448">
    <property type="entry name" value="Nucleotide-diphospho-sugar transferases"/>
    <property type="match status" value="1"/>
</dbReference>
<name>A0A3A4NXE9_ABYX5</name>
<dbReference type="Pfam" id="PF00535">
    <property type="entry name" value="Glycos_transf_2"/>
    <property type="match status" value="1"/>
</dbReference>
<evidence type="ECO:0000313" key="3">
    <source>
        <dbReference type="Proteomes" id="UP000265882"/>
    </source>
</evidence>
<keyword evidence="2" id="KW-0808">Transferase</keyword>
<dbReference type="GO" id="GO:0016740">
    <property type="term" value="F:transferase activity"/>
    <property type="evidence" value="ECO:0007669"/>
    <property type="project" value="UniProtKB-KW"/>
</dbReference>
<dbReference type="EMBL" id="QZKU01000045">
    <property type="protein sequence ID" value="RJP23539.1"/>
    <property type="molecule type" value="Genomic_DNA"/>
</dbReference>
<evidence type="ECO:0000259" key="1">
    <source>
        <dbReference type="Pfam" id="PF00535"/>
    </source>
</evidence>
<feature type="domain" description="Glycosyltransferase 2-like" evidence="1">
    <location>
        <begin position="9"/>
        <end position="169"/>
    </location>
</feature>
<protein>
    <submittedName>
        <fullName evidence="2">Glycosyltransferase family 2 protein</fullName>
    </submittedName>
</protein>
<organism evidence="2 3">
    <name type="scientific">Abyssobacteria bacterium (strain SURF_5)</name>
    <dbReference type="NCBI Taxonomy" id="2093360"/>
    <lineage>
        <taxon>Bacteria</taxon>
        <taxon>Pseudomonadati</taxon>
        <taxon>Candidatus Hydrogenedentota</taxon>
        <taxon>Candidatus Abyssobacteria</taxon>
    </lineage>
</organism>
<accession>A0A3A4NXE9</accession>
<sequence>MLEGHKIVVVMPAYNAAKTLKKTYDEVPKQIVDEILLVDDGSHDETIELSRQLGIKTFIHERNFGYGRNQKTCYREALKTGADIVVMLHPDYQYSPKLITAMASLIAAQEYDVVIASRILGVGALKGGMPPYKYIFNRCLTLFENLMLFFKLSEYHTGYRAFSRKVLESLPLLENSDDFLFDNEMLAQVIFWKFKIGEISCPTKYFPEASSINFSRSIKYGFGCVITSLKFRLQKMRLVKFRIFNEGGRRLFEDSYYRVADETSERAGACN</sequence>
<comment type="caution">
    <text evidence="2">The sequence shown here is derived from an EMBL/GenBank/DDBJ whole genome shotgun (WGS) entry which is preliminary data.</text>
</comment>
<dbReference type="PANTHER" id="PTHR48090">
    <property type="entry name" value="UNDECAPRENYL-PHOSPHATE 4-DEOXY-4-FORMAMIDO-L-ARABINOSE TRANSFERASE-RELATED"/>
    <property type="match status" value="1"/>
</dbReference>
<dbReference type="InterPro" id="IPR001173">
    <property type="entry name" value="Glyco_trans_2-like"/>
</dbReference>
<proteinExistence type="predicted"/>
<dbReference type="Proteomes" id="UP000265882">
    <property type="component" value="Unassembled WGS sequence"/>
</dbReference>
<reference evidence="2 3" key="1">
    <citation type="journal article" date="2017" name="ISME J.">
        <title>Energy and carbon metabolisms in a deep terrestrial subsurface fluid microbial community.</title>
        <authorList>
            <person name="Momper L."/>
            <person name="Jungbluth S.P."/>
            <person name="Lee M.D."/>
            <person name="Amend J.P."/>
        </authorList>
    </citation>
    <scope>NUCLEOTIDE SEQUENCE [LARGE SCALE GENOMIC DNA]</scope>
    <source>
        <strain evidence="2">SURF_5</strain>
    </source>
</reference>
<dbReference type="Gene3D" id="3.90.550.10">
    <property type="entry name" value="Spore Coat Polysaccharide Biosynthesis Protein SpsA, Chain A"/>
    <property type="match status" value="1"/>
</dbReference>